<evidence type="ECO:0000256" key="2">
    <source>
        <dbReference type="ARBA" id="ARBA00022737"/>
    </source>
</evidence>
<dbReference type="OrthoDB" id="283575at2759"/>
<dbReference type="Proteomes" id="UP000689195">
    <property type="component" value="Unassembled WGS sequence"/>
</dbReference>
<keyword evidence="2" id="KW-0677">Repeat</keyword>
<sequence>MNLIVFVYFLLQSHLNQTMNISCECAHIIEENKCNNSQKCLWNNMNEKCQINVNAESQNQILSYCSQFMEDECILNKKCAFHLGKCQDFTKCDDLLKDKCLTSSFWCISNGQICIPKNECQEYQNKQVCHNKNINGKFCIWKMTNDGHKCQNIESCEELPQILNTDYECREQISYCTTSNLGGCMRSKDYCNMYTQEEQCFQSYNNIKCFWEETLNKCFEKNCTNKYLSTHEECQKFLSNCTSNGSQCIEKSTCQSYTKQYGCVIDNLGNPCIYYQGQCYQKSCVQAPIIVKSMLQCQLFDNGNQFCVPKRNGGCKITPNQCDQLETQDSCQIVNQLVGRYCIWDERIQICKVKECKDAPLNFDHNQCIYWLDDYECISGQGNGCIQNFENCNDIKNLKSCVKNKNRKQCVIENDECFEEECKSFKYPKYDTNQKCSDRLSICTYNYLTKSCVNKICENLSEKECNYDFEMNKCLIPSGCQHKRCESASLHLSSYEDCQNWDIKCTINVIVTIDMVYLNGCITKYLECNQFKYQQQCKSTLQGIPCYWNIEVKQCEFQTCNNAPFSFNTISQCQEWVKYHNQKCVNKQNGGCIEQFPQCQQLTEELQCNIGSLNNLCFWNTQTNNCEDRTCMNAYTTFNTNLKCRQWLSSCKLNKSGLGCETDSGIYDLCTDAPEIEQFSTHEECQALNPKCTLKLGSSCAIKLNCESYLIQNECLIDVNNQPCKWNGTTCITQRCTDIPITPTSQNDCLLFSSICMIQTQNVTCIEKKPNCTEYNNVSDCNVNSAGQKCQMDTPTCLVVKDLIYATSYYCSYENKDTGFLYQYSFSDQCIETPQVCSSVPQIYCNEIVTINNEICSYDGTQCQVLNLQSNPQEDCRRYNSQITQRQCKQYSNTCELDFIQQFRCTYTSCLNVLKGQCEFITLNNNIQCAWNNSTCQVRTCNNMSEEYSSVYQCIQWLDSCSYDQTNNICNDRTSCSQETSKFLCNQASYINQQGKKVYCYWNSNECSDITLCAQIQNPISHRMCQDKLPSCTSQTSSQISICVETPLFCNQIQNYDQCLRNSKYERCQWSYGLCFQFSCKLQFLPTFYAPIRYQFCKNRQPFCVFNPQNSSCEELNQCQLIPYQIINEQNCVNFSYLCRINEQYDSCIRNTKCSQASTYFQYQCDLFLLHKKCRRKEFKYSCQPKAQFCWQYQKLENCKFDYQQNKCYWKVSLNQCVNFSCNQIDQQVQSHQDCQQISSDCTINIQDSIYSCLNLLQCELYQYEQQCVINQNHQICSWIDNKCIFDNCRNAAKNIIYNVESCENNYGSNCTINEDRSGCIIKQKMCKYYNQFQCLTPNQRNLSGLLCFWDQMNQICSEPICDQAPQNYNQLFECQSFNYNCQPSQCRQAKCEDFKYNTDTKCQFALSNSQCTTNGLQCVQRKQCENAINSQACTYSIDFQDCQWLEDENQCFLKSCDSAPSSIKTHQECQEYFIGCTAKLNGGCIQITTCNSIQIKEGCIIDQFKVNCLWDEGKNQCIYLLCDTICGDGIVGYNEECDDGNLLPYDGCYKCKIQCQYGCNICAQKMCLDCAIGYELSLDGLCYEICGDGLIIGKEECDDMNKIQEDGCFDCKFQCHRQCLICAQGICQLCQNGWEQYNNQCRSVCGNGQLVEEYEQCDDGNIDNFDGCDLNCKVEKDWICNQSLITGLSECINQEAPKIQLINLSQKKNSEQIIMISFNQQIKLKQLCSLEDYIKINVTKDVNFDYTIVPINQATQKLGNVEYQISIKLLESVQEPFATVSFLESIFVNNLDQELALLSQSISLGTPLILSLEAKNRLDSTIQFNEIMIYVFIASSTLSVLTGNFDLFFNMLALLQQLSYVRYLAVPYPSHLEQYLKIFKIISFQPLYDKLQIDYYFSKLNFGKTPFIQSNNPKKEDPEFNNAFFLVNAKSFYLTMFTSFVIYAISKIIKKLSCSIYSNLQQFKNFKKLKIIYMIFNNIKQFSEKTANYFIYSGMIKVFISTQYQLMYSAYSQCPEYHFNMEFENIFVTFNSFNALFAISIPHLFLFYSIVVLQKQYKITTKNRFSIFYENVKQTYWSRFFIPFSMVKVAVYMGIVCFLYNSPIIQVISLTILSNVYFYYLLVVQPCTQKLELIKLIIREITFLIIVSSLFPYTLAVDDKIISLLGWIHIGFFSLIIASNIIIDFINQLQQLFNKYQKNKLKKLKKKQQQENNQNYNSFMIISDANLQNQRLASKK</sequence>
<feature type="chain" id="PRO_5035716412" description="Transmembrane protein" evidence="5">
    <location>
        <begin position="19"/>
        <end position="2237"/>
    </location>
</feature>
<keyword evidence="3" id="KW-1015">Disulfide bond</keyword>
<evidence type="ECO:0000313" key="7">
    <source>
        <dbReference type="Proteomes" id="UP000689195"/>
    </source>
</evidence>
<dbReference type="PANTHER" id="PTHR38934:SF6">
    <property type="entry name" value="CHROMOSOME UNDETERMINED SCAFFOLD_176, WHOLE GENOME SHOTGUN SEQUENCE"/>
    <property type="match status" value="1"/>
</dbReference>
<keyword evidence="4" id="KW-0812">Transmembrane</keyword>
<keyword evidence="4" id="KW-0472">Membrane</keyword>
<protein>
    <recommendedName>
        <fullName evidence="8">Transmembrane protein</fullName>
    </recommendedName>
</protein>
<evidence type="ECO:0000256" key="5">
    <source>
        <dbReference type="SAM" id="SignalP"/>
    </source>
</evidence>
<feature type="signal peptide" evidence="5">
    <location>
        <begin position="1"/>
        <end position="18"/>
    </location>
</feature>
<gene>
    <name evidence="6" type="ORF">PPENT_87.1.T0800114</name>
</gene>
<evidence type="ECO:0000256" key="1">
    <source>
        <dbReference type="ARBA" id="ARBA00022729"/>
    </source>
</evidence>
<proteinExistence type="predicted"/>
<dbReference type="NCBIfam" id="TIGR02232">
    <property type="entry name" value="myxo_disulf_rpt"/>
    <property type="match status" value="3"/>
</dbReference>
<keyword evidence="1 5" id="KW-0732">Signal</keyword>
<organism evidence="6 7">
    <name type="scientific">Paramecium pentaurelia</name>
    <dbReference type="NCBI Taxonomy" id="43138"/>
    <lineage>
        <taxon>Eukaryota</taxon>
        <taxon>Sar</taxon>
        <taxon>Alveolata</taxon>
        <taxon>Ciliophora</taxon>
        <taxon>Intramacronucleata</taxon>
        <taxon>Oligohymenophorea</taxon>
        <taxon>Peniculida</taxon>
        <taxon>Parameciidae</taxon>
        <taxon>Paramecium</taxon>
    </lineage>
</organism>
<dbReference type="InterPro" id="IPR011936">
    <property type="entry name" value="Myxo_disulph_rpt"/>
</dbReference>
<dbReference type="SMART" id="SM00639">
    <property type="entry name" value="PSA"/>
    <property type="match status" value="16"/>
</dbReference>
<dbReference type="Pfam" id="PF01508">
    <property type="entry name" value="Paramecium_SA"/>
    <property type="match status" value="12"/>
</dbReference>
<feature type="transmembrane region" description="Helical" evidence="4">
    <location>
        <begin position="2027"/>
        <end position="2054"/>
    </location>
</feature>
<dbReference type="EMBL" id="CAJJDO010000080">
    <property type="protein sequence ID" value="CAD8183169.1"/>
    <property type="molecule type" value="Genomic_DNA"/>
</dbReference>
<feature type="transmembrane region" description="Helical" evidence="4">
    <location>
        <begin position="2137"/>
        <end position="2156"/>
    </location>
</feature>
<reference evidence="6" key="1">
    <citation type="submission" date="2021-01" db="EMBL/GenBank/DDBJ databases">
        <authorList>
            <consortium name="Genoscope - CEA"/>
            <person name="William W."/>
        </authorList>
    </citation>
    <scope>NUCLEOTIDE SEQUENCE</scope>
</reference>
<keyword evidence="4" id="KW-1133">Transmembrane helix</keyword>
<feature type="transmembrane region" description="Helical" evidence="4">
    <location>
        <begin position="2081"/>
        <end position="2102"/>
    </location>
</feature>
<evidence type="ECO:0000313" key="6">
    <source>
        <dbReference type="EMBL" id="CAD8183169.1"/>
    </source>
</evidence>
<feature type="transmembrane region" description="Helical" evidence="4">
    <location>
        <begin position="2162"/>
        <end position="2187"/>
    </location>
</feature>
<keyword evidence="7" id="KW-1185">Reference proteome</keyword>
<comment type="caution">
    <text evidence="6">The sequence shown here is derived from an EMBL/GenBank/DDBJ whole genome shotgun (WGS) entry which is preliminary data.</text>
</comment>
<feature type="transmembrane region" description="Helical" evidence="4">
    <location>
        <begin position="2108"/>
        <end position="2125"/>
    </location>
</feature>
<feature type="transmembrane region" description="Helical" evidence="4">
    <location>
        <begin position="1924"/>
        <end position="1946"/>
    </location>
</feature>
<feature type="transmembrane region" description="Helical" evidence="4">
    <location>
        <begin position="1990"/>
        <end position="2007"/>
    </location>
</feature>
<evidence type="ECO:0000256" key="4">
    <source>
        <dbReference type="SAM" id="Phobius"/>
    </source>
</evidence>
<name>A0A8S1W523_9CILI</name>
<accession>A0A8S1W523</accession>
<dbReference type="PANTHER" id="PTHR38934">
    <property type="entry name" value="HYPHALLY REGULATED CELL WALL PROTEIN 1"/>
    <property type="match status" value="1"/>
</dbReference>
<dbReference type="InterPro" id="IPR002895">
    <property type="entry name" value="Paramecium_SA"/>
</dbReference>
<evidence type="ECO:0008006" key="8">
    <source>
        <dbReference type="Google" id="ProtNLM"/>
    </source>
</evidence>
<evidence type="ECO:0000256" key="3">
    <source>
        <dbReference type="ARBA" id="ARBA00023157"/>
    </source>
</evidence>